<dbReference type="PANTHER" id="PTHR45649">
    <property type="entry name" value="AMINO-ACID PERMEASE BAT1"/>
    <property type="match status" value="1"/>
</dbReference>
<keyword evidence="2" id="KW-0813">Transport</keyword>
<feature type="transmembrane region" description="Helical" evidence="6">
    <location>
        <begin position="74"/>
        <end position="103"/>
    </location>
</feature>
<keyword evidence="5 6" id="KW-0472">Membrane</keyword>
<keyword evidence="4 6" id="KW-1133">Transmembrane helix</keyword>
<sequence length="532" mass="57404">MAEAHPSAASSDTDAQDAADLAQIGYTPVLKRTFGQLEAWAASFCAMNFVGVTRMLLFVGLMCGGPPAVFTSSVVTIFGVTVTAAVLAEICSALPLNGSIYVWASEAAGRKWGRLVGFVVGWWASTAWISFVASNSQGPAQYLLSLGIIYDRSIPGGFNPESQAYRGVLFAVSLGCMWLAIGLNYLPPRFFKWTFRFTVGLLFLDLLLSITWLPVGVHRTYGFRSASEVFTKTANSTGFGFGWAWALSFFYGGFTTCGYDAAGHVSEETKSASTTSARGIFYSALMSSVLTLVSTIVWLFCIPPIEQFYAYTAPQPFVQVWNDSIGRGGATFMTVLAVLGAIMSTSCAVTASSRLIFAVARDGILPGSKWIATPNAQGVPTNAVTVIAGLSTALLLISIGSQVAFTSLLSAAAVGSISAYALIAICRFAVTPREFKNTKWSLGRWGPACYVVAFAWNLFLLVILYSPLSYPFTAQSFNFAIVIMAGVSIFGILSWWLVPEDKWLRPALIDAMRKHAYDEEVDEKRESDKVKA</sequence>
<evidence type="ECO:0000256" key="2">
    <source>
        <dbReference type="ARBA" id="ARBA00022448"/>
    </source>
</evidence>
<evidence type="ECO:0000256" key="5">
    <source>
        <dbReference type="ARBA" id="ARBA00023136"/>
    </source>
</evidence>
<proteinExistence type="predicted"/>
<feature type="transmembrane region" description="Helical" evidence="6">
    <location>
        <begin position="193"/>
        <end position="217"/>
    </location>
</feature>
<name>A0AAF0Y8Z2_9TREE</name>
<reference evidence="7" key="1">
    <citation type="submission" date="2023-10" db="EMBL/GenBank/DDBJ databases">
        <authorList>
            <person name="Noh H."/>
        </authorList>
    </citation>
    <scope>NUCLEOTIDE SEQUENCE</scope>
    <source>
        <strain evidence="7">DUCC4014</strain>
    </source>
</reference>
<dbReference type="PANTHER" id="PTHR45649:SF13">
    <property type="entry name" value="THIAMINE TRANSPORTER THI9"/>
    <property type="match status" value="1"/>
</dbReference>
<organism evidence="7 8">
    <name type="scientific">Vanrija pseudolonga</name>
    <dbReference type="NCBI Taxonomy" id="143232"/>
    <lineage>
        <taxon>Eukaryota</taxon>
        <taxon>Fungi</taxon>
        <taxon>Dikarya</taxon>
        <taxon>Basidiomycota</taxon>
        <taxon>Agaricomycotina</taxon>
        <taxon>Tremellomycetes</taxon>
        <taxon>Trichosporonales</taxon>
        <taxon>Trichosporonaceae</taxon>
        <taxon>Vanrija</taxon>
    </lineage>
</organism>
<dbReference type="PIRSF" id="PIRSF006060">
    <property type="entry name" value="AA_transporter"/>
    <property type="match status" value="1"/>
</dbReference>
<evidence type="ECO:0000256" key="1">
    <source>
        <dbReference type="ARBA" id="ARBA00004141"/>
    </source>
</evidence>
<dbReference type="AlphaFoldDB" id="A0AAF0Y8Z2"/>
<evidence type="ECO:0000256" key="4">
    <source>
        <dbReference type="ARBA" id="ARBA00022989"/>
    </source>
</evidence>
<dbReference type="Gene3D" id="1.20.1740.10">
    <property type="entry name" value="Amino acid/polyamine transporter I"/>
    <property type="match status" value="1"/>
</dbReference>
<dbReference type="RefSeq" id="XP_062625953.1">
    <property type="nucleotide sequence ID" value="XM_062769969.1"/>
</dbReference>
<dbReference type="GO" id="GO:0016020">
    <property type="term" value="C:membrane"/>
    <property type="evidence" value="ECO:0007669"/>
    <property type="project" value="UniProtKB-SubCell"/>
</dbReference>
<dbReference type="EMBL" id="CP086715">
    <property type="protein sequence ID" value="WOO79921.1"/>
    <property type="molecule type" value="Genomic_DNA"/>
</dbReference>
<feature type="transmembrane region" description="Helical" evidence="6">
    <location>
        <begin position="280"/>
        <end position="300"/>
    </location>
</feature>
<protein>
    <submittedName>
        <fullName evidence="7">Purtative amino-acid permease</fullName>
    </submittedName>
</protein>
<keyword evidence="3 6" id="KW-0812">Transmembrane</keyword>
<dbReference type="InterPro" id="IPR002293">
    <property type="entry name" value="AA/rel_permease1"/>
</dbReference>
<feature type="transmembrane region" description="Helical" evidence="6">
    <location>
        <begin position="164"/>
        <end position="186"/>
    </location>
</feature>
<dbReference type="Proteomes" id="UP000827549">
    <property type="component" value="Chromosome 2"/>
</dbReference>
<feature type="transmembrane region" description="Helical" evidence="6">
    <location>
        <begin position="405"/>
        <end position="430"/>
    </location>
</feature>
<feature type="transmembrane region" description="Helical" evidence="6">
    <location>
        <begin position="330"/>
        <end position="357"/>
    </location>
</feature>
<feature type="transmembrane region" description="Helical" evidence="6">
    <location>
        <begin position="477"/>
        <end position="498"/>
    </location>
</feature>
<feature type="transmembrane region" description="Helical" evidence="6">
    <location>
        <begin position="115"/>
        <end position="133"/>
    </location>
</feature>
<dbReference type="Pfam" id="PF13520">
    <property type="entry name" value="AA_permease_2"/>
    <property type="match status" value="1"/>
</dbReference>
<dbReference type="GeneID" id="87806678"/>
<feature type="transmembrane region" description="Helical" evidence="6">
    <location>
        <begin position="237"/>
        <end position="259"/>
    </location>
</feature>
<evidence type="ECO:0000256" key="6">
    <source>
        <dbReference type="SAM" id="Phobius"/>
    </source>
</evidence>
<feature type="transmembrane region" description="Helical" evidence="6">
    <location>
        <begin position="378"/>
        <end position="399"/>
    </location>
</feature>
<gene>
    <name evidence="7" type="primary">SPCC794.03</name>
    <name evidence="7" type="ORF">LOC62_02G003435</name>
</gene>
<comment type="subcellular location">
    <subcellularLocation>
        <location evidence="1">Membrane</location>
        <topology evidence="1">Multi-pass membrane protein</topology>
    </subcellularLocation>
</comment>
<feature type="transmembrane region" description="Helical" evidence="6">
    <location>
        <begin position="442"/>
        <end position="465"/>
    </location>
</feature>
<keyword evidence="8" id="KW-1185">Reference proteome</keyword>
<evidence type="ECO:0000313" key="7">
    <source>
        <dbReference type="EMBL" id="WOO79921.1"/>
    </source>
</evidence>
<accession>A0AAF0Y8Z2</accession>
<dbReference type="GO" id="GO:0022857">
    <property type="term" value="F:transmembrane transporter activity"/>
    <property type="evidence" value="ECO:0007669"/>
    <property type="project" value="InterPro"/>
</dbReference>
<evidence type="ECO:0000313" key="8">
    <source>
        <dbReference type="Proteomes" id="UP000827549"/>
    </source>
</evidence>
<evidence type="ECO:0000256" key="3">
    <source>
        <dbReference type="ARBA" id="ARBA00022692"/>
    </source>
</evidence>